<keyword evidence="3" id="KW-1185">Reference proteome</keyword>
<feature type="compositionally biased region" description="Basic residues" evidence="1">
    <location>
        <begin position="196"/>
        <end position="208"/>
    </location>
</feature>
<evidence type="ECO:0000313" key="2">
    <source>
        <dbReference type="EMBL" id="KAG1539717.1"/>
    </source>
</evidence>
<name>A0A9P7C7B1_9FUNG</name>
<protein>
    <submittedName>
        <fullName evidence="2">Uncharacterized protein</fullName>
    </submittedName>
</protein>
<feature type="region of interest" description="Disordered" evidence="1">
    <location>
        <begin position="14"/>
        <end position="35"/>
    </location>
</feature>
<dbReference type="EMBL" id="JAANIU010006930">
    <property type="protein sequence ID" value="KAG1539717.1"/>
    <property type="molecule type" value="Genomic_DNA"/>
</dbReference>
<gene>
    <name evidence="2" type="ORF">G6F50_014463</name>
</gene>
<dbReference type="Proteomes" id="UP000740926">
    <property type="component" value="Unassembled WGS sequence"/>
</dbReference>
<evidence type="ECO:0000256" key="1">
    <source>
        <dbReference type="SAM" id="MobiDB-lite"/>
    </source>
</evidence>
<comment type="caution">
    <text evidence="2">The sequence shown here is derived from an EMBL/GenBank/DDBJ whole genome shotgun (WGS) entry which is preliminary data.</text>
</comment>
<feature type="region of interest" description="Disordered" evidence="1">
    <location>
        <begin position="196"/>
        <end position="225"/>
    </location>
</feature>
<reference evidence="2 3" key="1">
    <citation type="journal article" date="2020" name="Microb. Genom.">
        <title>Genetic diversity of clinical and environmental Mucorales isolates obtained from an investigation of mucormycosis cases among solid organ transplant recipients.</title>
        <authorList>
            <person name="Nguyen M.H."/>
            <person name="Kaul D."/>
            <person name="Muto C."/>
            <person name="Cheng S.J."/>
            <person name="Richter R.A."/>
            <person name="Bruno V.M."/>
            <person name="Liu G."/>
            <person name="Beyhan S."/>
            <person name="Sundermann A.J."/>
            <person name="Mounaud S."/>
            <person name="Pasculle A.W."/>
            <person name="Nierman W.C."/>
            <person name="Driscoll E."/>
            <person name="Cumbie R."/>
            <person name="Clancy C.J."/>
            <person name="Dupont C.L."/>
        </authorList>
    </citation>
    <scope>NUCLEOTIDE SEQUENCE [LARGE SCALE GENOMIC DNA]</scope>
    <source>
        <strain evidence="2 3">GL24</strain>
    </source>
</reference>
<evidence type="ECO:0000313" key="3">
    <source>
        <dbReference type="Proteomes" id="UP000740926"/>
    </source>
</evidence>
<dbReference type="AlphaFoldDB" id="A0A9P7C7B1"/>
<sequence length="225" mass="25784">MAACCSTCCASWPASNASTVEPGPRSATSPQRQPSMARLYKKKGRILTDPAFFVCTPCRRHQVTRRPSRSWPHAKQVPRRFHCGAHGVQRPQAFLPLKMPIRRILVEHCHRHLTGGMRRILDAIAHRTGVSLVDVGEEALRAAHIQHPVAAALLAGIDIGVDRIGHQPTRMWCQLQLQFCRFTQRDHREIQLHHRARHRMRTHRKRDHQRTAQDSDHCSTPEMDR</sequence>
<organism evidence="2 3">
    <name type="scientific">Rhizopus delemar</name>
    <dbReference type="NCBI Taxonomy" id="936053"/>
    <lineage>
        <taxon>Eukaryota</taxon>
        <taxon>Fungi</taxon>
        <taxon>Fungi incertae sedis</taxon>
        <taxon>Mucoromycota</taxon>
        <taxon>Mucoromycotina</taxon>
        <taxon>Mucoromycetes</taxon>
        <taxon>Mucorales</taxon>
        <taxon>Mucorineae</taxon>
        <taxon>Rhizopodaceae</taxon>
        <taxon>Rhizopus</taxon>
    </lineage>
</organism>
<proteinExistence type="predicted"/>
<feature type="compositionally biased region" description="Basic and acidic residues" evidence="1">
    <location>
        <begin position="209"/>
        <end position="225"/>
    </location>
</feature>
<accession>A0A9P7C7B1</accession>